<dbReference type="Proteomes" id="UP001164746">
    <property type="component" value="Chromosome 11"/>
</dbReference>
<gene>
    <name evidence="1" type="ORF">MAR_001993</name>
</gene>
<accession>A0ABY7FDC0</accession>
<dbReference type="EMBL" id="CP111022">
    <property type="protein sequence ID" value="WAR20155.1"/>
    <property type="molecule type" value="Genomic_DNA"/>
</dbReference>
<evidence type="ECO:0000313" key="1">
    <source>
        <dbReference type="EMBL" id="WAR20155.1"/>
    </source>
</evidence>
<keyword evidence="2" id="KW-1185">Reference proteome</keyword>
<sequence length="212" mass="23013">YRSKPCNAILVTCYNACACVERDVTPGLSAAASSGAVNLVLCGCEERRIELEGVRMELLDCVFPSLTSILVIGFVKFNIFLPNLDFKDLDGVLHPNMSEKEVDTYDVHGPLSAATAIARFLCDAHQSSLATHSQSRSSVVGIDLREEAEYGCPPDRQVESCIAATCDHHFNSCGSQGPRVLLAIPRRVGQADTRTTDTDDPIYANASLYSRL</sequence>
<reference evidence="1" key="1">
    <citation type="submission" date="2022-11" db="EMBL/GenBank/DDBJ databases">
        <title>Centuries of genome instability and evolution in soft-shell clam transmissible cancer (bioRxiv).</title>
        <authorList>
            <person name="Hart S.F.M."/>
            <person name="Yonemitsu M.A."/>
            <person name="Giersch R.M."/>
            <person name="Beal B.F."/>
            <person name="Arriagada G."/>
            <person name="Davis B.W."/>
            <person name="Ostrander E.A."/>
            <person name="Goff S.P."/>
            <person name="Metzger M.J."/>
        </authorList>
    </citation>
    <scope>NUCLEOTIDE SEQUENCE</scope>
    <source>
        <strain evidence="1">MELC-2E11</strain>
        <tissue evidence="1">Siphon/mantle</tissue>
    </source>
</reference>
<name>A0ABY7FDC0_MYAAR</name>
<evidence type="ECO:0000313" key="2">
    <source>
        <dbReference type="Proteomes" id="UP001164746"/>
    </source>
</evidence>
<proteinExistence type="predicted"/>
<protein>
    <submittedName>
        <fullName evidence="1">Uncharacterized protein</fullName>
    </submittedName>
</protein>
<feature type="non-terminal residue" evidence="1">
    <location>
        <position position="1"/>
    </location>
</feature>
<organism evidence="1 2">
    <name type="scientific">Mya arenaria</name>
    <name type="common">Soft-shell clam</name>
    <dbReference type="NCBI Taxonomy" id="6604"/>
    <lineage>
        <taxon>Eukaryota</taxon>
        <taxon>Metazoa</taxon>
        <taxon>Spiralia</taxon>
        <taxon>Lophotrochozoa</taxon>
        <taxon>Mollusca</taxon>
        <taxon>Bivalvia</taxon>
        <taxon>Autobranchia</taxon>
        <taxon>Heteroconchia</taxon>
        <taxon>Euheterodonta</taxon>
        <taxon>Imparidentia</taxon>
        <taxon>Neoheterodontei</taxon>
        <taxon>Myida</taxon>
        <taxon>Myoidea</taxon>
        <taxon>Myidae</taxon>
        <taxon>Mya</taxon>
    </lineage>
</organism>